<dbReference type="AlphaFoldDB" id="A0A1X7TJH0"/>
<sequence>MRAGKPKTEGNPNEKSDINSQTKPSEHKIYKPVGLNPKTPSFDMPIPTKTYYAGVNEATFLQVACAHICNLNDPSKKICVHILLDSGSQCSYITKGACKKLGLNSLGTKIMSILNFGSRQESPVNCDIVKVGLLTKDDSCIELKLLSIEHIYEPLINAAVDFDWHPHLKSLESNQYWSLLTQEVINGNSGPVALNSHFRWIMSGPVAVKHMSEQSTTIATHVLRVKGLSKEKCLEKELHSFWSVESLGVVESESEVQ</sequence>
<dbReference type="OrthoDB" id="5973575at2759"/>
<feature type="compositionally biased region" description="Basic and acidic residues" evidence="1">
    <location>
        <begin position="1"/>
        <end position="17"/>
    </location>
</feature>
<proteinExistence type="predicted"/>
<evidence type="ECO:0000256" key="1">
    <source>
        <dbReference type="SAM" id="MobiDB-lite"/>
    </source>
</evidence>
<protein>
    <submittedName>
        <fullName evidence="2">Uncharacterized protein</fullName>
    </submittedName>
</protein>
<reference evidence="2" key="1">
    <citation type="submission" date="2017-05" db="UniProtKB">
        <authorList>
            <consortium name="EnsemblMetazoa"/>
        </authorList>
    </citation>
    <scope>IDENTIFICATION</scope>
</reference>
<organism evidence="2">
    <name type="scientific">Amphimedon queenslandica</name>
    <name type="common">Sponge</name>
    <dbReference type="NCBI Taxonomy" id="400682"/>
    <lineage>
        <taxon>Eukaryota</taxon>
        <taxon>Metazoa</taxon>
        <taxon>Porifera</taxon>
        <taxon>Demospongiae</taxon>
        <taxon>Heteroscleromorpha</taxon>
        <taxon>Haplosclerida</taxon>
        <taxon>Niphatidae</taxon>
        <taxon>Amphimedon</taxon>
    </lineage>
</organism>
<dbReference type="EnsemblMetazoa" id="Aqu2.1.15001_001">
    <property type="protein sequence ID" value="Aqu2.1.15001_001"/>
    <property type="gene ID" value="Aqu2.1.15001"/>
</dbReference>
<evidence type="ECO:0000313" key="2">
    <source>
        <dbReference type="EnsemblMetazoa" id="Aqu2.1.15001_001"/>
    </source>
</evidence>
<feature type="region of interest" description="Disordered" evidence="1">
    <location>
        <begin position="1"/>
        <end position="36"/>
    </location>
</feature>
<dbReference type="InParanoid" id="A0A1X7TJH0"/>
<accession>A0A1X7TJH0</accession>
<name>A0A1X7TJH0_AMPQE</name>